<accession>A0A1H4PH93</accession>
<dbReference type="Proteomes" id="UP000182375">
    <property type="component" value="Unassembled WGS sequence"/>
</dbReference>
<dbReference type="RefSeq" id="WP_074991063.1">
    <property type="nucleotide sequence ID" value="NZ_FNTD01000004.1"/>
</dbReference>
<evidence type="ECO:0000313" key="3">
    <source>
        <dbReference type="Proteomes" id="UP000182375"/>
    </source>
</evidence>
<dbReference type="Pfam" id="PF09995">
    <property type="entry name" value="MPAB_Lcp_cat"/>
    <property type="match status" value="1"/>
</dbReference>
<dbReference type="STRING" id="67331.SAMN04490357_1099"/>
<dbReference type="EMBL" id="FNTD01000004">
    <property type="protein sequence ID" value="SEC06813.1"/>
    <property type="molecule type" value="Genomic_DNA"/>
</dbReference>
<dbReference type="GeneID" id="95510333"/>
<reference evidence="2 3" key="1">
    <citation type="submission" date="2016-10" db="EMBL/GenBank/DDBJ databases">
        <authorList>
            <person name="de Groot N.N."/>
        </authorList>
    </citation>
    <scope>NUCLEOTIDE SEQUENCE [LARGE SCALE GENOMIC DNA]</scope>
    <source>
        <strain evidence="2 3">DSM 40306</strain>
    </source>
</reference>
<sequence>MTTPRAQEATAASAYPRRFRRAEERGRRIGRILRRVAGVRHVDEELLDRIGRRMYARDEPGAALVRAMRRDGRPGAERVTMAQFERALREGVQAVPDAPPELVRFFSLVDAVPAWVDFDLVERGAGVIRRLGRTASDVLLQLSLIGGYRFGGPAELLVATGGLSGATAMRRLGETETWSNAVARPGGLRRDGEGFRLTVHVRVMHALVNDRFEHNGRWDVHEWGLPVNQSDLAGTLGLFNSTLLLGARALGWWVSAADARAVMHLWKYVGLLLGVDEDWLFDTEREQNVFNYHVLRAQDGQTPAGADLTEAILKGQRRLTEARSNRLRAAYARARLLGMLRCFLGRQSLEELRIPVTLPWAVPPVLVRNLAASLLLGRTEHGRQLLERAGERFRDRRGALLFAGARPRVGPLPL</sequence>
<evidence type="ECO:0000259" key="1">
    <source>
        <dbReference type="Pfam" id="PF09995"/>
    </source>
</evidence>
<dbReference type="AlphaFoldDB" id="A0A1H4PH93"/>
<protein>
    <recommendedName>
        <fullName evidence="1">ER-bound oxygenase mpaB/mpaB'/Rubber oxygenase catalytic domain-containing protein</fullName>
    </recommendedName>
</protein>
<dbReference type="InterPro" id="IPR037473">
    <property type="entry name" value="Lcp-like"/>
</dbReference>
<evidence type="ECO:0000313" key="2">
    <source>
        <dbReference type="EMBL" id="SEC06813.1"/>
    </source>
</evidence>
<dbReference type="GO" id="GO:0016491">
    <property type="term" value="F:oxidoreductase activity"/>
    <property type="evidence" value="ECO:0007669"/>
    <property type="project" value="InterPro"/>
</dbReference>
<dbReference type="InterPro" id="IPR018713">
    <property type="entry name" value="MPAB/Lcp_cat_dom"/>
</dbReference>
<name>A0A1H4PH93_9ACTN</name>
<proteinExistence type="predicted"/>
<feature type="domain" description="ER-bound oxygenase mpaB/mpaB'/Rubber oxygenase catalytic" evidence="1">
    <location>
        <begin position="154"/>
        <end position="358"/>
    </location>
</feature>
<dbReference type="PANTHER" id="PTHR37539">
    <property type="entry name" value="SECRETED PROTEIN-RELATED"/>
    <property type="match status" value="1"/>
</dbReference>
<dbReference type="PANTHER" id="PTHR37539:SF1">
    <property type="entry name" value="ER-BOUND OXYGENASE MPAB_MPAB'_RUBBER OXYGENASE CATALYTIC DOMAIN-CONTAINING PROTEIN"/>
    <property type="match status" value="1"/>
</dbReference>
<organism evidence="2 3">
    <name type="scientific">Streptomyces misionensis</name>
    <dbReference type="NCBI Taxonomy" id="67331"/>
    <lineage>
        <taxon>Bacteria</taxon>
        <taxon>Bacillati</taxon>
        <taxon>Actinomycetota</taxon>
        <taxon>Actinomycetes</taxon>
        <taxon>Kitasatosporales</taxon>
        <taxon>Streptomycetaceae</taxon>
        <taxon>Streptomyces</taxon>
    </lineage>
</organism>
<gene>
    <name evidence="2" type="ORF">SAMN04490357_1099</name>
</gene>